<dbReference type="EC" id="3.5.1.9" evidence="3"/>
<dbReference type="PANTHER" id="PTHR48081:SF33">
    <property type="entry name" value="KYNURENINE FORMAMIDASE"/>
    <property type="match status" value="1"/>
</dbReference>
<feature type="active site" evidence="3">
    <location>
        <position position="276"/>
    </location>
</feature>
<comment type="subunit">
    <text evidence="3">Homodimer.</text>
</comment>
<evidence type="ECO:0000256" key="2">
    <source>
        <dbReference type="ARBA" id="ARBA00023079"/>
    </source>
</evidence>
<dbReference type="Gene3D" id="3.40.50.1820">
    <property type="entry name" value="alpha/beta hydrolase"/>
    <property type="match status" value="1"/>
</dbReference>
<dbReference type="HAMAP" id="MF_03014">
    <property type="entry name" value="KFase"/>
    <property type="match status" value="1"/>
</dbReference>
<dbReference type="InterPro" id="IPR027519">
    <property type="entry name" value="KFase_ver/fungi-typ"/>
</dbReference>
<dbReference type="FunFam" id="3.40.50.1820:FF:000611">
    <property type="entry name" value="Kynurenine formamidase"/>
    <property type="match status" value="1"/>
</dbReference>
<dbReference type="OrthoDB" id="433474at2759"/>
<dbReference type="Pfam" id="PF07859">
    <property type="entry name" value="Abhydrolase_3"/>
    <property type="match status" value="1"/>
</dbReference>
<dbReference type="KEGG" id="dse:6613634"/>
<evidence type="ECO:0000256" key="3">
    <source>
        <dbReference type="HAMAP-Rule" id="MF_03014"/>
    </source>
</evidence>
<feature type="active site" evidence="3">
    <location>
        <position position="244"/>
    </location>
</feature>
<keyword evidence="6" id="KW-1185">Reference proteome</keyword>
<comment type="domain">
    <text evidence="3">The main chain amide nitrogen atoms of the second glycine and its adjacent residue in the HGGXW motif define the oxyanion hole, and stabilize the oxyanion that forms during the nucleophilic attack by the catalytic serine during substrate cleavage.</text>
</comment>
<comment type="catalytic activity">
    <reaction evidence="3">
        <text>N-formyl-L-kynurenine + H2O = L-kynurenine + formate + H(+)</text>
        <dbReference type="Rhea" id="RHEA:13009"/>
        <dbReference type="ChEBI" id="CHEBI:15377"/>
        <dbReference type="ChEBI" id="CHEBI:15378"/>
        <dbReference type="ChEBI" id="CHEBI:15740"/>
        <dbReference type="ChEBI" id="CHEBI:57959"/>
        <dbReference type="ChEBI" id="CHEBI:58629"/>
        <dbReference type="EC" id="3.5.1.9"/>
    </reaction>
</comment>
<evidence type="ECO:0000256" key="1">
    <source>
        <dbReference type="ARBA" id="ARBA00022801"/>
    </source>
</evidence>
<name>B4I1W5_DROSE</name>
<comment type="similarity">
    <text evidence="3">Belongs to the kynurenine formamidase family.</text>
</comment>
<feature type="short sequence motif" description="HGGXW" evidence="3">
    <location>
        <begin position="86"/>
        <end position="90"/>
    </location>
</feature>
<dbReference type="HOGENOM" id="CLU_012494_4_7_1"/>
<dbReference type="InterPro" id="IPR013094">
    <property type="entry name" value="AB_hydrolase_3"/>
</dbReference>
<keyword evidence="1 3" id="KW-0378">Hydrolase</keyword>
<dbReference type="STRING" id="7238.B4I1W5"/>
<evidence type="ECO:0000259" key="4">
    <source>
        <dbReference type="Pfam" id="PF07859"/>
    </source>
</evidence>
<dbReference type="ESTHER" id="drose-b4i1w5">
    <property type="family name" value="Kynurenine-formamidase"/>
</dbReference>
<dbReference type="EMBL" id="CH480820">
    <property type="protein sequence ID" value="EDW54522.1"/>
    <property type="molecule type" value="Genomic_DNA"/>
</dbReference>
<evidence type="ECO:0000313" key="6">
    <source>
        <dbReference type="Proteomes" id="UP000001292"/>
    </source>
</evidence>
<dbReference type="AlphaFoldDB" id="B4I1W5"/>
<dbReference type="Proteomes" id="UP000001292">
    <property type="component" value="Unassembled WGS sequence"/>
</dbReference>
<keyword evidence="2 3" id="KW-0823">Tryptophan catabolism</keyword>
<reference evidence="5 6" key="1">
    <citation type="journal article" date="2007" name="Nature">
        <title>Evolution of genes and genomes on the Drosophila phylogeny.</title>
        <authorList>
            <consortium name="Drosophila 12 Genomes Consortium"/>
            <person name="Clark A.G."/>
            <person name="Eisen M.B."/>
            <person name="Smith D.R."/>
            <person name="Bergman C.M."/>
            <person name="Oliver B."/>
            <person name="Markow T.A."/>
            <person name="Kaufman T.C."/>
            <person name="Kellis M."/>
            <person name="Gelbart W."/>
            <person name="Iyer V.N."/>
            <person name="Pollard D.A."/>
            <person name="Sackton T.B."/>
            <person name="Larracuente A.M."/>
            <person name="Singh N.D."/>
            <person name="Abad J.P."/>
            <person name="Abt D.N."/>
            <person name="Adryan B."/>
            <person name="Aguade M."/>
            <person name="Akashi H."/>
            <person name="Anderson W.W."/>
            <person name="Aquadro C.F."/>
            <person name="Ardell D.H."/>
            <person name="Arguello R."/>
            <person name="Artieri C.G."/>
            <person name="Barbash D.A."/>
            <person name="Barker D."/>
            <person name="Barsanti P."/>
            <person name="Batterham P."/>
            <person name="Batzoglou S."/>
            <person name="Begun D."/>
            <person name="Bhutkar A."/>
            <person name="Blanco E."/>
            <person name="Bosak S.A."/>
            <person name="Bradley R.K."/>
            <person name="Brand A.D."/>
            <person name="Brent M.R."/>
            <person name="Brooks A.N."/>
            <person name="Brown R.H."/>
            <person name="Butlin R.K."/>
            <person name="Caggese C."/>
            <person name="Calvi B.R."/>
            <person name="Bernardo de Carvalho A."/>
            <person name="Caspi A."/>
            <person name="Castrezana S."/>
            <person name="Celniker S.E."/>
            <person name="Chang J.L."/>
            <person name="Chapple C."/>
            <person name="Chatterji S."/>
            <person name="Chinwalla A."/>
            <person name="Civetta A."/>
            <person name="Clifton S.W."/>
            <person name="Comeron J.M."/>
            <person name="Costello J.C."/>
            <person name="Coyne J.A."/>
            <person name="Daub J."/>
            <person name="David R.G."/>
            <person name="Delcher A.L."/>
            <person name="Delehaunty K."/>
            <person name="Do C.B."/>
            <person name="Ebling H."/>
            <person name="Edwards K."/>
            <person name="Eickbush T."/>
            <person name="Evans J.D."/>
            <person name="Filipski A."/>
            <person name="Findeiss S."/>
            <person name="Freyhult E."/>
            <person name="Fulton L."/>
            <person name="Fulton R."/>
            <person name="Garcia A.C."/>
            <person name="Gardiner A."/>
            <person name="Garfield D.A."/>
            <person name="Garvin B.E."/>
            <person name="Gibson G."/>
            <person name="Gilbert D."/>
            <person name="Gnerre S."/>
            <person name="Godfrey J."/>
            <person name="Good R."/>
            <person name="Gotea V."/>
            <person name="Gravely B."/>
            <person name="Greenberg A.J."/>
            <person name="Griffiths-Jones S."/>
            <person name="Gross S."/>
            <person name="Guigo R."/>
            <person name="Gustafson E.A."/>
            <person name="Haerty W."/>
            <person name="Hahn M.W."/>
            <person name="Halligan D.L."/>
            <person name="Halpern A.L."/>
            <person name="Halter G.M."/>
            <person name="Han M.V."/>
            <person name="Heger A."/>
            <person name="Hillier L."/>
            <person name="Hinrichs A.S."/>
            <person name="Holmes I."/>
            <person name="Hoskins R.A."/>
            <person name="Hubisz M.J."/>
            <person name="Hultmark D."/>
            <person name="Huntley M.A."/>
            <person name="Jaffe D.B."/>
            <person name="Jagadeeshan S."/>
            <person name="Jeck W.R."/>
            <person name="Johnson J."/>
            <person name="Jones C.D."/>
            <person name="Jordan W.C."/>
            <person name="Karpen G.H."/>
            <person name="Kataoka E."/>
            <person name="Keightley P.D."/>
            <person name="Kheradpour P."/>
            <person name="Kirkness E.F."/>
            <person name="Koerich L.B."/>
            <person name="Kristiansen K."/>
            <person name="Kudrna D."/>
            <person name="Kulathinal R.J."/>
            <person name="Kumar S."/>
            <person name="Kwok R."/>
            <person name="Lander E."/>
            <person name="Langley C.H."/>
            <person name="Lapoint R."/>
            <person name="Lazzaro B.P."/>
            <person name="Lee S.J."/>
            <person name="Levesque L."/>
            <person name="Li R."/>
            <person name="Lin C.F."/>
            <person name="Lin M.F."/>
            <person name="Lindblad-Toh K."/>
            <person name="Llopart A."/>
            <person name="Long M."/>
            <person name="Low L."/>
            <person name="Lozovsky E."/>
            <person name="Lu J."/>
            <person name="Luo M."/>
            <person name="Machado C.A."/>
            <person name="Makalowski W."/>
            <person name="Marzo M."/>
            <person name="Matsuda M."/>
            <person name="Matzkin L."/>
            <person name="McAllister B."/>
            <person name="McBride C.S."/>
            <person name="McKernan B."/>
            <person name="McKernan K."/>
            <person name="Mendez-Lago M."/>
            <person name="Minx P."/>
            <person name="Mollenhauer M.U."/>
            <person name="Montooth K."/>
            <person name="Mount S.M."/>
            <person name="Mu X."/>
            <person name="Myers E."/>
            <person name="Negre B."/>
            <person name="Newfeld S."/>
            <person name="Nielsen R."/>
            <person name="Noor M.A."/>
            <person name="O'Grady P."/>
            <person name="Pachter L."/>
            <person name="Papaceit M."/>
            <person name="Parisi M.J."/>
            <person name="Parisi M."/>
            <person name="Parts L."/>
            <person name="Pedersen J.S."/>
            <person name="Pesole G."/>
            <person name="Phillippy A.M."/>
            <person name="Ponting C.P."/>
            <person name="Pop M."/>
            <person name="Porcelli D."/>
            <person name="Powell J.R."/>
            <person name="Prohaska S."/>
            <person name="Pruitt K."/>
            <person name="Puig M."/>
            <person name="Quesneville H."/>
            <person name="Ram K.R."/>
            <person name="Rand D."/>
            <person name="Rasmussen M.D."/>
            <person name="Reed L.K."/>
            <person name="Reenan R."/>
            <person name="Reily A."/>
            <person name="Remington K.A."/>
            <person name="Rieger T.T."/>
            <person name="Ritchie M.G."/>
            <person name="Robin C."/>
            <person name="Rogers Y.H."/>
            <person name="Rohde C."/>
            <person name="Rozas J."/>
            <person name="Rubenfield M.J."/>
            <person name="Ruiz A."/>
            <person name="Russo S."/>
            <person name="Salzberg S.L."/>
            <person name="Sanchez-Gracia A."/>
            <person name="Saranga D.J."/>
            <person name="Sato H."/>
            <person name="Schaeffer S.W."/>
            <person name="Schatz M.C."/>
            <person name="Schlenke T."/>
            <person name="Schwartz R."/>
            <person name="Segarra C."/>
            <person name="Singh R.S."/>
            <person name="Sirot L."/>
            <person name="Sirota M."/>
            <person name="Sisneros N.B."/>
            <person name="Smith C.D."/>
            <person name="Smith T.F."/>
            <person name="Spieth J."/>
            <person name="Stage D.E."/>
            <person name="Stark A."/>
            <person name="Stephan W."/>
            <person name="Strausberg R.L."/>
            <person name="Strempel S."/>
            <person name="Sturgill D."/>
            <person name="Sutton G."/>
            <person name="Sutton G.G."/>
            <person name="Tao W."/>
            <person name="Teichmann S."/>
            <person name="Tobari Y.N."/>
            <person name="Tomimura Y."/>
            <person name="Tsolas J.M."/>
            <person name="Valente V.L."/>
            <person name="Venter E."/>
            <person name="Venter J.C."/>
            <person name="Vicario S."/>
            <person name="Vieira F.G."/>
            <person name="Vilella A.J."/>
            <person name="Villasante A."/>
            <person name="Walenz B."/>
            <person name="Wang J."/>
            <person name="Wasserman M."/>
            <person name="Watts T."/>
            <person name="Wilson D."/>
            <person name="Wilson R.K."/>
            <person name="Wing R.A."/>
            <person name="Wolfner M.F."/>
            <person name="Wong A."/>
            <person name="Wong G.K."/>
            <person name="Wu C.I."/>
            <person name="Wu G."/>
            <person name="Yamamoto D."/>
            <person name="Yang H.P."/>
            <person name="Yang S.P."/>
            <person name="Yorke J.A."/>
            <person name="Yoshida K."/>
            <person name="Zdobnov E."/>
            <person name="Zhang P."/>
            <person name="Zhang Y."/>
            <person name="Zimin A.V."/>
            <person name="Baldwin J."/>
            <person name="Abdouelleil A."/>
            <person name="Abdulkadir J."/>
            <person name="Abebe A."/>
            <person name="Abera B."/>
            <person name="Abreu J."/>
            <person name="Acer S.C."/>
            <person name="Aftuck L."/>
            <person name="Alexander A."/>
            <person name="An P."/>
            <person name="Anderson E."/>
            <person name="Anderson S."/>
            <person name="Arachi H."/>
            <person name="Azer M."/>
            <person name="Bachantsang P."/>
            <person name="Barry A."/>
            <person name="Bayul T."/>
            <person name="Berlin A."/>
            <person name="Bessette D."/>
            <person name="Bloom T."/>
            <person name="Blye J."/>
            <person name="Boguslavskiy L."/>
            <person name="Bonnet C."/>
            <person name="Boukhgalter B."/>
            <person name="Bourzgui I."/>
            <person name="Brown A."/>
            <person name="Cahill P."/>
            <person name="Channer S."/>
            <person name="Cheshatsang Y."/>
            <person name="Chuda L."/>
            <person name="Citroen M."/>
            <person name="Collymore A."/>
            <person name="Cooke P."/>
            <person name="Costello M."/>
            <person name="D'Aco K."/>
            <person name="Daza R."/>
            <person name="De Haan G."/>
            <person name="DeGray S."/>
            <person name="DeMaso C."/>
            <person name="Dhargay N."/>
            <person name="Dooley K."/>
            <person name="Dooley E."/>
            <person name="Doricent M."/>
            <person name="Dorje P."/>
            <person name="Dorjee K."/>
            <person name="Dupes A."/>
            <person name="Elong R."/>
            <person name="Falk J."/>
            <person name="Farina A."/>
            <person name="Faro S."/>
            <person name="Ferguson D."/>
            <person name="Fisher S."/>
            <person name="Foley C.D."/>
            <person name="Franke A."/>
            <person name="Friedrich D."/>
            <person name="Gadbois L."/>
            <person name="Gearin G."/>
            <person name="Gearin C.R."/>
            <person name="Giannoukos G."/>
            <person name="Goode T."/>
            <person name="Graham J."/>
            <person name="Grandbois E."/>
            <person name="Grewal S."/>
            <person name="Gyaltsen K."/>
            <person name="Hafez N."/>
            <person name="Hagos B."/>
            <person name="Hall J."/>
            <person name="Henson C."/>
            <person name="Hollinger A."/>
            <person name="Honan T."/>
            <person name="Huard M.D."/>
            <person name="Hughes L."/>
            <person name="Hurhula B."/>
            <person name="Husby M.E."/>
            <person name="Kamat A."/>
            <person name="Kanga B."/>
            <person name="Kashin S."/>
            <person name="Khazanovich D."/>
            <person name="Kisner P."/>
            <person name="Lance K."/>
            <person name="Lara M."/>
            <person name="Lee W."/>
            <person name="Lennon N."/>
            <person name="Letendre F."/>
            <person name="LeVine R."/>
            <person name="Lipovsky A."/>
            <person name="Liu X."/>
            <person name="Liu J."/>
            <person name="Liu S."/>
            <person name="Lokyitsang T."/>
            <person name="Lokyitsang Y."/>
            <person name="Lubonja R."/>
            <person name="Lui A."/>
            <person name="MacDonald P."/>
            <person name="Magnisalis V."/>
            <person name="Maru K."/>
            <person name="Matthews C."/>
            <person name="McCusker W."/>
            <person name="McDonough S."/>
            <person name="Mehta T."/>
            <person name="Meldrim J."/>
            <person name="Meneus L."/>
            <person name="Mihai O."/>
            <person name="Mihalev A."/>
            <person name="Mihova T."/>
            <person name="Mittelman R."/>
            <person name="Mlenga V."/>
            <person name="Montmayeur A."/>
            <person name="Mulrain L."/>
            <person name="Navidi A."/>
            <person name="Naylor J."/>
            <person name="Negash T."/>
            <person name="Nguyen T."/>
            <person name="Nguyen N."/>
            <person name="Nicol R."/>
            <person name="Norbu C."/>
            <person name="Norbu N."/>
            <person name="Novod N."/>
            <person name="O'Neill B."/>
            <person name="Osman S."/>
            <person name="Markiewicz E."/>
            <person name="Oyono O.L."/>
            <person name="Patti C."/>
            <person name="Phunkhang P."/>
            <person name="Pierre F."/>
            <person name="Priest M."/>
            <person name="Raghuraman S."/>
            <person name="Rege F."/>
            <person name="Reyes R."/>
            <person name="Rise C."/>
            <person name="Rogov P."/>
            <person name="Ross K."/>
            <person name="Ryan E."/>
            <person name="Settipalli S."/>
            <person name="Shea T."/>
            <person name="Sherpa N."/>
            <person name="Shi L."/>
            <person name="Shih D."/>
            <person name="Sparrow T."/>
            <person name="Spaulding J."/>
            <person name="Stalker J."/>
            <person name="Stange-Thomann N."/>
            <person name="Stavropoulos S."/>
            <person name="Stone C."/>
            <person name="Strader C."/>
            <person name="Tesfaye S."/>
            <person name="Thomson T."/>
            <person name="Thoulutsang Y."/>
            <person name="Thoulutsang D."/>
            <person name="Topham K."/>
            <person name="Topping I."/>
            <person name="Tsamla T."/>
            <person name="Vassiliev H."/>
            <person name="Vo A."/>
            <person name="Wangchuk T."/>
            <person name="Wangdi T."/>
            <person name="Weiand M."/>
            <person name="Wilkinson J."/>
            <person name="Wilson A."/>
            <person name="Yadav S."/>
            <person name="Young G."/>
            <person name="Yu Q."/>
            <person name="Zembek L."/>
            <person name="Zhong D."/>
            <person name="Zimmer A."/>
            <person name="Zwirko Z."/>
            <person name="Jaffe D.B."/>
            <person name="Alvarez P."/>
            <person name="Brockman W."/>
            <person name="Butler J."/>
            <person name="Chin C."/>
            <person name="Gnerre S."/>
            <person name="Grabherr M."/>
            <person name="Kleber M."/>
            <person name="Mauceli E."/>
            <person name="MacCallum I."/>
        </authorList>
    </citation>
    <scope>NUCLEOTIDE SEQUENCE [LARGE SCALE GENOMIC DNA]</scope>
    <source>
        <strain evidence="6">Rob3c / Tucson 14021-0248.25</strain>
    </source>
</reference>
<dbReference type="InterPro" id="IPR050300">
    <property type="entry name" value="GDXG_lipolytic_enzyme"/>
</dbReference>
<dbReference type="SUPFAM" id="SSF53474">
    <property type="entry name" value="alpha/beta-Hydrolases"/>
    <property type="match status" value="1"/>
</dbReference>
<protein>
    <recommendedName>
        <fullName evidence="3">Kynurenine formamidase</fullName>
        <shortName evidence="3">KFA</shortName>
        <shortName evidence="3">KFase</shortName>
        <ecNumber evidence="3">3.5.1.9</ecNumber>
    </recommendedName>
    <alternativeName>
        <fullName evidence="3">Arylformamidase</fullName>
    </alternativeName>
    <alternativeName>
        <fullName evidence="3">N-formylkynurenine formamidase</fullName>
        <shortName evidence="3">FKF</shortName>
    </alternativeName>
</protein>
<dbReference type="PhylomeDB" id="B4I1W5"/>
<feature type="domain" description="Alpha/beta hydrolase fold-3" evidence="4">
    <location>
        <begin position="82"/>
        <end position="276"/>
    </location>
</feature>
<proteinExistence type="inferred from homology"/>
<feature type="active site" description="Nucleophile" evidence="3">
    <location>
        <position position="157"/>
    </location>
</feature>
<evidence type="ECO:0000313" key="5">
    <source>
        <dbReference type="EMBL" id="EDW54522.1"/>
    </source>
</evidence>
<accession>B4I1W5</accession>
<dbReference type="SMR" id="B4I1W5"/>
<sequence length="300" mass="34922">MYNPRCKDLDRDYFPSYHTTRFQDQPEPNLVVLEHFVRVTKQHGRELTEKQGISVDHLRYGEGRQLVDVFYNEKTTNQAPLFVFVHGGYWQEMDMSMSCSIVGPLVRRGYRVAVMDYNLCPQVTLEELMTQFTHFLNWIFDYTEMTKVSAVTFAGHSAGAHLLAQILMRQNVITAQRSKMVWALVFLCGVYDLRELSNLESVNPKNILGLNERNIESVSPMLWEYTDVTVWNSTKIYVVAAEHDSPTFIEQSRHYADVLRKKGYKASFSLFKGYDHFDIIEETAIDDSDVSRFLRNIEIE</sequence>
<dbReference type="PANTHER" id="PTHR48081">
    <property type="entry name" value="AB HYDROLASE SUPERFAMILY PROTEIN C4A8.06C"/>
    <property type="match status" value="1"/>
</dbReference>
<dbReference type="UniPathway" id="UPA00333">
    <property type="reaction ID" value="UER00454"/>
</dbReference>
<dbReference type="InterPro" id="IPR029058">
    <property type="entry name" value="AB_hydrolase_fold"/>
</dbReference>
<dbReference type="GO" id="GO:0019441">
    <property type="term" value="P:L-tryptophan catabolic process to kynurenine"/>
    <property type="evidence" value="ECO:0007669"/>
    <property type="project" value="UniProtKB-UniRule"/>
</dbReference>
<gene>
    <name evidence="5" type="primary">Dsec\GM17933</name>
    <name evidence="5" type="ORF">Dsec_GM17933</name>
</gene>
<comment type="pathway">
    <text evidence="3">Amino-acid degradation; L-tryptophan degradation via kynurenine pathway; L-kynurenine from L-tryptophan: step 2/2.</text>
</comment>
<dbReference type="GO" id="GO:0004061">
    <property type="term" value="F:arylformamidase activity"/>
    <property type="evidence" value="ECO:0007669"/>
    <property type="project" value="UniProtKB-UniRule"/>
</dbReference>
<dbReference type="OMA" id="WAVAMPS"/>
<organism evidence="6">
    <name type="scientific">Drosophila sechellia</name>
    <name type="common">Fruit fly</name>
    <dbReference type="NCBI Taxonomy" id="7238"/>
    <lineage>
        <taxon>Eukaryota</taxon>
        <taxon>Metazoa</taxon>
        <taxon>Ecdysozoa</taxon>
        <taxon>Arthropoda</taxon>
        <taxon>Hexapoda</taxon>
        <taxon>Insecta</taxon>
        <taxon>Pterygota</taxon>
        <taxon>Neoptera</taxon>
        <taxon>Endopterygota</taxon>
        <taxon>Diptera</taxon>
        <taxon>Brachycera</taxon>
        <taxon>Muscomorpha</taxon>
        <taxon>Ephydroidea</taxon>
        <taxon>Drosophilidae</taxon>
        <taxon>Drosophila</taxon>
        <taxon>Sophophora</taxon>
    </lineage>
</organism>
<comment type="function">
    <text evidence="3">Catalyzes the hydrolysis of N-formyl-L-kynurenine to L-kynurenine, the second step in the kynurenine pathway of tryptophan degradation. Required for elimination of toxic metabolites.</text>
</comment>